<comment type="similarity">
    <text evidence="3">Belongs to the INCENP family.</text>
</comment>
<evidence type="ECO:0000256" key="7">
    <source>
        <dbReference type="ARBA" id="ARBA00023242"/>
    </source>
</evidence>
<feature type="compositionally biased region" description="Polar residues" evidence="8">
    <location>
        <begin position="272"/>
        <end position="283"/>
    </location>
</feature>
<feature type="region of interest" description="Disordered" evidence="8">
    <location>
        <begin position="323"/>
        <end position="448"/>
    </location>
</feature>
<feature type="region of interest" description="Disordered" evidence="8">
    <location>
        <begin position="1425"/>
        <end position="1447"/>
    </location>
</feature>
<feature type="compositionally biased region" description="Basic and acidic residues" evidence="8">
    <location>
        <begin position="521"/>
        <end position="535"/>
    </location>
</feature>
<accession>A0A194S467</accession>
<dbReference type="PANTHER" id="PTHR13142:SF1">
    <property type="entry name" value="INNER CENTROMERE PROTEIN"/>
    <property type="match status" value="1"/>
</dbReference>
<feature type="compositionally biased region" description="Pro residues" evidence="8">
    <location>
        <begin position="1304"/>
        <end position="1313"/>
    </location>
</feature>
<name>A0A194S467_RHOGW</name>
<feature type="region of interest" description="Disordered" evidence="8">
    <location>
        <begin position="1279"/>
        <end position="1351"/>
    </location>
</feature>
<feature type="compositionally biased region" description="Polar residues" evidence="8">
    <location>
        <begin position="390"/>
        <end position="401"/>
    </location>
</feature>
<dbReference type="GO" id="GO:0005819">
    <property type="term" value="C:spindle"/>
    <property type="evidence" value="ECO:0007669"/>
    <property type="project" value="UniProtKB-SubCell"/>
</dbReference>
<keyword evidence="11" id="KW-1185">Reference proteome</keyword>
<evidence type="ECO:0000256" key="5">
    <source>
        <dbReference type="ARBA" id="ARBA00022829"/>
    </source>
</evidence>
<evidence type="ECO:0000256" key="6">
    <source>
        <dbReference type="ARBA" id="ARBA00023212"/>
    </source>
</evidence>
<feature type="compositionally biased region" description="Low complexity" evidence="8">
    <location>
        <begin position="719"/>
        <end position="741"/>
    </location>
</feature>
<dbReference type="InterPro" id="IPR005635">
    <property type="entry name" value="Inner_centromere_prot_ARK-bd"/>
</dbReference>
<feature type="compositionally biased region" description="Acidic residues" evidence="8">
    <location>
        <begin position="1001"/>
        <end position="1019"/>
    </location>
</feature>
<keyword evidence="4" id="KW-0963">Cytoplasm</keyword>
<gene>
    <name evidence="10" type="ORF">RHOBADRAFT_43888</name>
</gene>
<feature type="compositionally biased region" description="Basic and acidic residues" evidence="8">
    <location>
        <begin position="911"/>
        <end position="925"/>
    </location>
</feature>
<feature type="region of interest" description="Disordered" evidence="8">
    <location>
        <begin position="1391"/>
        <end position="1410"/>
    </location>
</feature>
<feature type="compositionally biased region" description="Low complexity" evidence="8">
    <location>
        <begin position="1281"/>
        <end position="1292"/>
    </location>
</feature>
<feature type="region of interest" description="Disordered" evidence="8">
    <location>
        <begin position="672"/>
        <end position="771"/>
    </location>
</feature>
<feature type="compositionally biased region" description="Polar residues" evidence="8">
    <location>
        <begin position="1070"/>
        <end position="1079"/>
    </location>
</feature>
<feature type="compositionally biased region" description="Polar residues" evidence="8">
    <location>
        <begin position="333"/>
        <end position="342"/>
    </location>
</feature>
<sequence length="1447" mass="150141">MDRNNATAGPSTAALAVPALHQLHSTTALLSSAVQLAHDSFQDHLDDYADAHRWIDSFFDKIDGHSKGPVPHGQPRAGVFELMKTPGRKRIAAATSTNTTRLGSTTTAAAKDPLATLLFPTGPAPRSPAHADKENGLASPQPQRASPRKLLSPLGPAAAAGRRSPMRAVSPAAPKQPQQQVAAPPVVVKPVAPETAVKVLDFAAAPSPPAEQVEEDDEPADMPVHELSNVLEEDEVEDEPVVDNESAAAAIADEDKGDLSIIGEEEEQEQEPSSTDVSLVTAPSGTSSMVASAVLVPRPVVAEAPQPAPLPPVAAPLPAPIAAPAALPLSPPKQRTVSSASSVAPEADDAEDSSVPLNDAPSVLRSTSTSDALRSSLSASTSTSSVRTPGGTTSRFGTSALYSAAKLGLGSSPPPTATSSAGASSSTVLASASRTSTGGGGARQINFVGLSKKKSLGLGLGLGRNWAASMGSSAANDSQSSIQSGPASTQATSTSSAHATLPLELAQGGLTTASGATKRKSLADPDSAHKAHKTDSAAPAPTSQEQEDEEDRKRRQMLANRLQDLNNKARQSTLGGRQSNAAGPGAYPSSLYGASRPHTVPGSSSLYHPTSMAAATKPLLVSTSSSSSATLPTASSHLNLTSTASTAPIAEPVSTAAAVRRPSVMERVKSFEHNTTGQEHLNPPSPSKIPSSLYSTLSTGPHSPRAMSPQPFQSSSALSPRAMRLASPSAPSSPRALTRSATSGLPLATFGSPRLGVPVARSPPTMTTSASAGAPLNIAAVLSPPVQPAVPKPQPQPVEAPAAKTVRSPVEALRREPLAPIVRSTTPGGTPPRSPLKMAPAAPAAKPAERVVKTFVLEDDDDELDHDDASEEEEDAFSIRAINASTPASAIVAAEAAAARHREQAAAAEQAARDLEEQEAERERAAMLAKRLPSLPEVRSPVDDEGSGDESDGERSVVRTAVKEDLGHKASPSKVVLHGTASGPATVDKGKGKEASSAPASDDEDDEDEDMDEDDEDEDRTAMSMLSTATTTLNLSHQPFKPITKSAQLPKQTAPAKSSLASSATSTSTFGLTRSTGASASGIKKPVDTKVKSIQRANAASKKEKEELDRRNALREQKRAAIAQKKLDDERKLKADGLEKKRKEREETATKVKAAAAARGAKPKPVGDDEPAKKRKIEVEVKVPRPEQKKLGQPTRPIPSSSSTSASTSSLAQSQGRTAGAGMGPPALNKSTGASSMFAKPSAGPSAPSFGNSLSKSAGASSMVGQPFMSAKIRLPESSTAAPALPPRLLAPTVPKPFSSSMRPPQPQQPALPPRVVEPQEPLQELPDIDSEYSDSDDEAHERKRKALPGWAQSPAVAQALYNQQQVNPDEIFGPLPKLSIGDFFRNSASAARLRARTSSAQWDGTDSLTQTDLARYQRAMGYKSALAGSSAQRSSEHRGGDDEQRR</sequence>
<feature type="compositionally biased region" description="Polar residues" evidence="8">
    <location>
        <begin position="688"/>
        <end position="701"/>
    </location>
</feature>
<keyword evidence="5" id="KW-0159">Chromosome partition</keyword>
<dbReference type="EMBL" id="KQ474078">
    <property type="protein sequence ID" value="KPV75382.1"/>
    <property type="molecule type" value="Genomic_DNA"/>
</dbReference>
<protein>
    <recommendedName>
        <fullName evidence="9">Inner centromere protein ARK-binding domain-containing protein</fullName>
    </recommendedName>
</protein>
<feature type="compositionally biased region" description="Low complexity" evidence="8">
    <location>
        <begin position="1391"/>
        <end position="1401"/>
    </location>
</feature>
<feature type="compositionally biased region" description="Polar residues" evidence="8">
    <location>
        <begin position="470"/>
        <end position="486"/>
    </location>
</feature>
<proteinExistence type="inferred from homology"/>
<feature type="compositionally biased region" description="Low complexity" evidence="8">
    <location>
        <begin position="1022"/>
        <end position="1033"/>
    </location>
</feature>
<feature type="compositionally biased region" description="Pro residues" evidence="8">
    <location>
        <begin position="787"/>
        <end position="798"/>
    </location>
</feature>
<keyword evidence="7" id="KW-0539">Nucleus</keyword>
<dbReference type="OMA" id="KKEIDWG"/>
<feature type="region of interest" description="Disordered" evidence="8">
    <location>
        <begin position="903"/>
        <end position="1262"/>
    </location>
</feature>
<feature type="compositionally biased region" description="Low complexity" evidence="8">
    <location>
        <begin position="364"/>
        <end position="388"/>
    </location>
</feature>
<feature type="region of interest" description="Disordered" evidence="8">
    <location>
        <begin position="104"/>
        <end position="185"/>
    </location>
</feature>
<feature type="compositionally biased region" description="Basic and acidic residues" evidence="8">
    <location>
        <begin position="953"/>
        <end position="968"/>
    </location>
</feature>
<evidence type="ECO:0000256" key="3">
    <source>
        <dbReference type="ARBA" id="ARBA00010042"/>
    </source>
</evidence>
<dbReference type="GO" id="GO:0005634">
    <property type="term" value="C:nucleus"/>
    <property type="evidence" value="ECO:0007669"/>
    <property type="project" value="UniProtKB-SubCell"/>
</dbReference>
<dbReference type="Pfam" id="PF03941">
    <property type="entry name" value="INCENP_ARK-bind"/>
    <property type="match status" value="1"/>
</dbReference>
<evidence type="ECO:0000313" key="11">
    <source>
        <dbReference type="Proteomes" id="UP000053890"/>
    </source>
</evidence>
<feature type="compositionally biased region" description="Basic and acidic residues" evidence="8">
    <location>
        <begin position="1435"/>
        <end position="1447"/>
    </location>
</feature>
<feature type="compositionally biased region" description="Low complexity" evidence="8">
    <location>
        <begin position="1151"/>
        <end position="1164"/>
    </location>
</feature>
<dbReference type="Proteomes" id="UP000053890">
    <property type="component" value="Unassembled WGS sequence"/>
</dbReference>
<dbReference type="RefSeq" id="XP_018271431.1">
    <property type="nucleotide sequence ID" value="XM_018414309.1"/>
</dbReference>
<feature type="compositionally biased region" description="Acidic residues" evidence="8">
    <location>
        <begin position="943"/>
        <end position="952"/>
    </location>
</feature>
<feature type="region of interest" description="Disordered" evidence="8">
    <location>
        <begin position="468"/>
        <end position="602"/>
    </location>
</feature>
<evidence type="ECO:0000256" key="2">
    <source>
        <dbReference type="ARBA" id="ARBA00004186"/>
    </source>
</evidence>
<evidence type="ECO:0000313" key="10">
    <source>
        <dbReference type="EMBL" id="KPV75382.1"/>
    </source>
</evidence>
<feature type="region of interest" description="Disordered" evidence="8">
    <location>
        <begin position="203"/>
        <end position="283"/>
    </location>
</feature>
<feature type="compositionally biased region" description="Acidic residues" evidence="8">
    <location>
        <begin position="1327"/>
        <end position="1339"/>
    </location>
</feature>
<feature type="compositionally biased region" description="Basic and acidic residues" evidence="8">
    <location>
        <begin position="1165"/>
        <end position="1190"/>
    </location>
</feature>
<reference evidence="10 11" key="1">
    <citation type="journal article" date="2015" name="Front. Microbiol.">
        <title>Genome sequence of the plant growth promoting endophytic yeast Rhodotorula graminis WP1.</title>
        <authorList>
            <person name="Firrincieli A."/>
            <person name="Otillar R."/>
            <person name="Salamov A."/>
            <person name="Schmutz J."/>
            <person name="Khan Z."/>
            <person name="Redman R.S."/>
            <person name="Fleck N.D."/>
            <person name="Lindquist E."/>
            <person name="Grigoriev I.V."/>
            <person name="Doty S.L."/>
        </authorList>
    </citation>
    <scope>NUCLEOTIDE SEQUENCE [LARGE SCALE GENOMIC DNA]</scope>
    <source>
        <strain evidence="10 11">WP1</strain>
    </source>
</reference>
<feature type="compositionally biased region" description="Basic and acidic residues" evidence="8">
    <location>
        <begin position="1101"/>
        <end position="1150"/>
    </location>
</feature>
<feature type="compositionally biased region" description="Low complexity" evidence="8">
    <location>
        <begin position="487"/>
        <end position="500"/>
    </location>
</feature>
<feature type="compositionally biased region" description="Polar residues" evidence="8">
    <location>
        <begin position="1249"/>
        <end position="1262"/>
    </location>
</feature>
<feature type="region of interest" description="Disordered" evidence="8">
    <location>
        <begin position="787"/>
        <end position="845"/>
    </location>
</feature>
<feature type="domain" description="Inner centromere protein ARK-binding" evidence="9">
    <location>
        <begin position="1328"/>
        <end position="1385"/>
    </location>
</feature>
<evidence type="ECO:0000256" key="8">
    <source>
        <dbReference type="SAM" id="MobiDB-lite"/>
    </source>
</evidence>
<evidence type="ECO:0000259" key="9">
    <source>
        <dbReference type="Pfam" id="PF03941"/>
    </source>
</evidence>
<organism evidence="10 11">
    <name type="scientific">Rhodotorula graminis (strain WP1)</name>
    <dbReference type="NCBI Taxonomy" id="578459"/>
    <lineage>
        <taxon>Eukaryota</taxon>
        <taxon>Fungi</taxon>
        <taxon>Dikarya</taxon>
        <taxon>Basidiomycota</taxon>
        <taxon>Pucciniomycotina</taxon>
        <taxon>Microbotryomycetes</taxon>
        <taxon>Sporidiobolales</taxon>
        <taxon>Sporidiobolaceae</taxon>
        <taxon>Rhodotorula</taxon>
    </lineage>
</organism>
<evidence type="ECO:0000256" key="4">
    <source>
        <dbReference type="ARBA" id="ARBA00022490"/>
    </source>
</evidence>
<feature type="compositionally biased region" description="Low complexity" evidence="8">
    <location>
        <begin position="1200"/>
        <end position="1215"/>
    </location>
</feature>
<feature type="compositionally biased region" description="Low complexity" evidence="8">
    <location>
        <begin position="1053"/>
        <end position="1069"/>
    </location>
</feature>
<dbReference type="GO" id="GO:0007059">
    <property type="term" value="P:chromosome segregation"/>
    <property type="evidence" value="ECO:0007669"/>
    <property type="project" value="UniProtKB-KW"/>
</dbReference>
<feature type="compositionally biased region" description="Polar residues" evidence="8">
    <location>
        <begin position="563"/>
        <end position="581"/>
    </location>
</feature>
<dbReference type="STRING" id="578459.A0A194S467"/>
<dbReference type="GeneID" id="28974757"/>
<feature type="compositionally biased region" description="Acidic residues" evidence="8">
    <location>
        <begin position="231"/>
        <end position="242"/>
    </location>
</feature>
<evidence type="ECO:0000256" key="1">
    <source>
        <dbReference type="ARBA" id="ARBA00004123"/>
    </source>
</evidence>
<feature type="compositionally biased region" description="Low complexity" evidence="8">
    <location>
        <begin position="417"/>
        <end position="436"/>
    </location>
</feature>
<dbReference type="OrthoDB" id="6123at2759"/>
<feature type="compositionally biased region" description="Low complexity" evidence="8">
    <location>
        <begin position="150"/>
        <end position="185"/>
    </location>
</feature>
<comment type="subcellular location">
    <subcellularLocation>
        <location evidence="2">Cytoplasm</location>
        <location evidence="2">Cytoskeleton</location>
        <location evidence="2">Spindle</location>
    </subcellularLocation>
    <subcellularLocation>
        <location evidence="1">Nucleus</location>
    </subcellularLocation>
</comment>
<keyword evidence="6" id="KW-0206">Cytoskeleton</keyword>
<dbReference type="PANTHER" id="PTHR13142">
    <property type="entry name" value="INNER CENTROMERE PROTEIN"/>
    <property type="match status" value="1"/>
</dbReference>